<evidence type="ECO:0000313" key="2">
    <source>
        <dbReference type="EMBL" id="CAD7036382.1"/>
    </source>
</evidence>
<protein>
    <recommendedName>
        <fullName evidence="4">ABC transporter ATP-binding protein</fullName>
    </recommendedName>
</protein>
<evidence type="ECO:0000313" key="3">
    <source>
        <dbReference type="Proteomes" id="UP000606921"/>
    </source>
</evidence>
<comment type="caution">
    <text evidence="2">The sequence shown here is derived from an EMBL/GenBank/DDBJ whole genome shotgun (WGS) entry which is preliminary data.</text>
</comment>
<name>A0ABM8PLJ4_9HYPH</name>
<keyword evidence="3" id="KW-1185">Reference proteome</keyword>
<dbReference type="Proteomes" id="UP000606921">
    <property type="component" value="Unassembled WGS sequence"/>
</dbReference>
<accession>A0ABM8PLJ4</accession>
<dbReference type="EMBL" id="CABFWF030000011">
    <property type="protein sequence ID" value="CAD7036382.1"/>
    <property type="molecule type" value="Genomic_DNA"/>
</dbReference>
<evidence type="ECO:0008006" key="4">
    <source>
        <dbReference type="Google" id="ProtNLM"/>
    </source>
</evidence>
<sequence>MAKGKGGGSNSRSAITGRFVTAKHGSASPRTTVLEAKGGGSTGGTHRSAISGRFVTTKYGKANPRTTIKDS</sequence>
<feature type="region of interest" description="Disordered" evidence="1">
    <location>
        <begin position="1"/>
        <end position="49"/>
    </location>
</feature>
<dbReference type="RefSeq" id="WP_142592535.1">
    <property type="nucleotide sequence ID" value="NZ_CABFWF030000011.1"/>
</dbReference>
<organism evidence="2 3">
    <name type="scientific">Pseudorhizobium endolithicum</name>
    <dbReference type="NCBI Taxonomy" id="1191678"/>
    <lineage>
        <taxon>Bacteria</taxon>
        <taxon>Pseudomonadati</taxon>
        <taxon>Pseudomonadota</taxon>
        <taxon>Alphaproteobacteria</taxon>
        <taxon>Hyphomicrobiales</taxon>
        <taxon>Rhizobiaceae</taxon>
        <taxon>Rhizobium/Agrobacterium group</taxon>
        <taxon>Pseudorhizobium</taxon>
    </lineage>
</organism>
<proteinExistence type="predicted"/>
<reference evidence="2 3" key="1">
    <citation type="submission" date="2020-11" db="EMBL/GenBank/DDBJ databases">
        <authorList>
            <person name="Lassalle F."/>
        </authorList>
    </citation>
    <scope>NUCLEOTIDE SEQUENCE [LARGE SCALE GENOMIC DNA]</scope>
    <source>
        <strain evidence="2 3">JC140</strain>
    </source>
</reference>
<evidence type="ECO:0000256" key="1">
    <source>
        <dbReference type="SAM" id="MobiDB-lite"/>
    </source>
</evidence>
<gene>
    <name evidence="2" type="ORF">REJC140_03528</name>
</gene>